<dbReference type="EC" id="3.6.1.1" evidence="3"/>
<dbReference type="SUPFAM" id="SSF56655">
    <property type="entry name" value="Carbohydrate phosphatase"/>
    <property type="match status" value="1"/>
</dbReference>
<sequence>MERNGSYTHQRAHSERNFSSDDEGPVQNESVPPPSAYSTVEVVSERNADERRLYFTLHDHGFISALHDIPLYVDREKGILNMVVEIPRWTNAKFELRTRLPLAPIMQDEKKGKLRFVQNVYPYKGYIWNYGCFPQTWEDPEQVHMETGALGDGDPLDVCEIGQHIAQIGSIKQVKVLGVLGMIDEGEMDWKVLVMDVRDPNADNLNDVDDLYRTIPGLVHATFSWFRTYKVPDGKEENKFAFRERVQSRQYALEIVEECHRSWQRLVYGKVKHSNHHCSNTTLTDTPLYMPPEEAASVVEQVRTELSATTENTGDAGMKHGALATRSLRPLHREASISQLEKFHMPDFAQELTNEFNQHERSLFQAPSETIKHFLTEQQRQYPHGSSELSLLITEYGTAAKIIASNIRDQPEAPFEYMRQNADRQLHTALATSGFCCMIYSAQTGQMMPLDLDAGIGNYVVVYTALVGEVGGTLGSLFSVYYRKSYSGREGDTADLLQRIGYEQVAAGYALYSSSVHLVISTGLGAHIFFLDDISGHFVLRQKFVQIPPRGRVYSVDISSLPKAIEGVRRYLAQLESSNASRETKHTALMDGPAPGKIFRYEHNVVGNFHRILRHGGILLMPGPRTNALADFLGVAAPLAFLARQAGGKASVGKRPVLELSAWTLDMRVPLFIGSMSDVSDLEVCILGHPVPERSIVTASETVSYT</sequence>
<reference evidence="13 14" key="2">
    <citation type="journal article" date="2007" name="BMC Biol.">
        <title>A 100%-complete sequence reveals unusually simple genomic features in the hot-spring red alga Cyanidioschyzon merolae.</title>
        <authorList>
            <person name="Nozaki H."/>
            <person name="Takano H."/>
            <person name="Misumi O."/>
            <person name="Terasawa K."/>
            <person name="Matsuzaki M."/>
            <person name="Maruyama S."/>
            <person name="Nishida K."/>
            <person name="Yagisawa F."/>
            <person name="Yoshida Y."/>
            <person name="Fujiwara T."/>
            <person name="Takio S."/>
            <person name="Tamura K."/>
            <person name="Chung S.J."/>
            <person name="Nakamura S."/>
            <person name="Kuroiwa H."/>
            <person name="Tanaka K."/>
            <person name="Sato N."/>
            <person name="Kuroiwa T."/>
        </authorList>
    </citation>
    <scope>NUCLEOTIDE SEQUENCE [LARGE SCALE GENOMIC DNA]</scope>
    <source>
        <strain evidence="13 14">10D</strain>
    </source>
</reference>
<dbReference type="InterPro" id="IPR028343">
    <property type="entry name" value="FBPtase"/>
</dbReference>
<dbReference type="eggNOG" id="KOG1626">
    <property type="taxonomic scope" value="Eukaryota"/>
</dbReference>
<dbReference type="Proteomes" id="UP000007014">
    <property type="component" value="Chromosome 20"/>
</dbReference>
<comment type="similarity">
    <text evidence="9">Belongs to the FBPase class 1 family.</text>
</comment>
<comment type="catalytic activity">
    <reaction evidence="8">
        <text>diphosphate + H2O = 2 phosphate + H(+)</text>
        <dbReference type="Rhea" id="RHEA:24576"/>
        <dbReference type="ChEBI" id="CHEBI:15377"/>
        <dbReference type="ChEBI" id="CHEBI:15378"/>
        <dbReference type="ChEBI" id="CHEBI:33019"/>
        <dbReference type="ChEBI" id="CHEBI:43474"/>
        <dbReference type="EC" id="3.6.1.1"/>
    </reaction>
</comment>
<protein>
    <recommendedName>
        <fullName evidence="3">inorganic diphosphatase</fullName>
        <ecNumber evidence="3">3.6.1.1</ecNumber>
    </recommendedName>
    <alternativeName>
        <fullName evidence="7">Pyrophosphate phospho-hydrolase</fullName>
    </alternativeName>
</protein>
<dbReference type="FunFam" id="3.90.80.10:FF:000009">
    <property type="entry name" value="Inorganic pyrophosphatase"/>
    <property type="match status" value="1"/>
</dbReference>
<dbReference type="PANTHER" id="PTHR10286">
    <property type="entry name" value="INORGANIC PYROPHOSPHATASE"/>
    <property type="match status" value="1"/>
</dbReference>
<evidence type="ECO:0000256" key="8">
    <source>
        <dbReference type="ARBA" id="ARBA00047820"/>
    </source>
</evidence>
<reference evidence="13 14" key="1">
    <citation type="journal article" date="2004" name="Nature">
        <title>Genome sequence of the ultrasmall unicellular red alga Cyanidioschyzon merolae 10D.</title>
        <authorList>
            <person name="Matsuzaki M."/>
            <person name="Misumi O."/>
            <person name="Shin-i T."/>
            <person name="Maruyama S."/>
            <person name="Takahara M."/>
            <person name="Miyagishima S."/>
            <person name="Mori T."/>
            <person name="Nishida K."/>
            <person name="Yagisawa F."/>
            <person name="Nishida K."/>
            <person name="Yoshida Y."/>
            <person name="Nishimura Y."/>
            <person name="Nakao S."/>
            <person name="Kobayashi T."/>
            <person name="Momoyama Y."/>
            <person name="Higashiyama T."/>
            <person name="Minoda A."/>
            <person name="Sano M."/>
            <person name="Nomoto H."/>
            <person name="Oishi K."/>
            <person name="Hayashi H."/>
            <person name="Ohta F."/>
            <person name="Nishizaka S."/>
            <person name="Haga S."/>
            <person name="Miura S."/>
            <person name="Morishita T."/>
            <person name="Kabeya Y."/>
            <person name="Terasawa K."/>
            <person name="Suzuki Y."/>
            <person name="Ishii Y."/>
            <person name="Asakawa S."/>
            <person name="Takano H."/>
            <person name="Ohta N."/>
            <person name="Kuroiwa H."/>
            <person name="Tanaka K."/>
            <person name="Shimizu N."/>
            <person name="Sugano S."/>
            <person name="Sato N."/>
            <person name="Nozaki H."/>
            <person name="Ogasawara N."/>
            <person name="Kohara Y."/>
            <person name="Kuroiwa T."/>
        </authorList>
    </citation>
    <scope>NUCLEOTIDE SEQUENCE [LARGE SCALE GENOMIC DNA]</scope>
    <source>
        <strain evidence="13 14">10D</strain>
    </source>
</reference>
<evidence type="ECO:0000256" key="10">
    <source>
        <dbReference type="SAM" id="MobiDB-lite"/>
    </source>
</evidence>
<evidence type="ECO:0000256" key="1">
    <source>
        <dbReference type="ARBA" id="ARBA00001946"/>
    </source>
</evidence>
<dbReference type="GO" id="GO:0005737">
    <property type="term" value="C:cytoplasm"/>
    <property type="evidence" value="ECO:0007669"/>
    <property type="project" value="InterPro"/>
</dbReference>
<evidence type="ECO:0000256" key="9">
    <source>
        <dbReference type="RuleBase" id="RU000508"/>
    </source>
</evidence>
<evidence type="ECO:0000256" key="3">
    <source>
        <dbReference type="ARBA" id="ARBA00012146"/>
    </source>
</evidence>
<evidence type="ECO:0000313" key="14">
    <source>
        <dbReference type="Proteomes" id="UP000007014"/>
    </source>
</evidence>
<dbReference type="GO" id="GO:0042132">
    <property type="term" value="F:fructose 1,6-bisphosphate 1-phosphatase activity"/>
    <property type="evidence" value="ECO:0007669"/>
    <property type="project" value="InterPro"/>
</dbReference>
<dbReference type="InterPro" id="IPR044015">
    <property type="entry name" value="FBPase_C_dom"/>
</dbReference>
<dbReference type="AlphaFoldDB" id="M1UXE4"/>
<keyword evidence="4" id="KW-0479">Metal-binding</keyword>
<dbReference type="Gene3D" id="3.40.190.80">
    <property type="match status" value="1"/>
</dbReference>
<accession>M1UXE4</accession>
<dbReference type="Pfam" id="PF00719">
    <property type="entry name" value="Pyrophosphatase"/>
    <property type="match status" value="1"/>
</dbReference>
<organism evidence="13 14">
    <name type="scientific">Cyanidioschyzon merolae (strain NIES-3377 / 10D)</name>
    <name type="common">Unicellular red alga</name>
    <dbReference type="NCBI Taxonomy" id="280699"/>
    <lineage>
        <taxon>Eukaryota</taxon>
        <taxon>Rhodophyta</taxon>
        <taxon>Bangiophyceae</taxon>
        <taxon>Cyanidiales</taxon>
        <taxon>Cyanidiaceae</taxon>
        <taxon>Cyanidioschyzon</taxon>
    </lineage>
</organism>
<dbReference type="RefSeq" id="XP_005539167.1">
    <property type="nucleotide sequence ID" value="XM_005539110.1"/>
</dbReference>
<dbReference type="OrthoDB" id="1608002at2759"/>
<dbReference type="KEGG" id="cme:CYME_CMT119C"/>
<keyword evidence="6" id="KW-0460">Magnesium</keyword>
<evidence type="ECO:0000256" key="4">
    <source>
        <dbReference type="ARBA" id="ARBA00022723"/>
    </source>
</evidence>
<dbReference type="STRING" id="280699.M1UXE4"/>
<evidence type="ECO:0000259" key="11">
    <source>
        <dbReference type="Pfam" id="PF00316"/>
    </source>
</evidence>
<dbReference type="OMA" id="TQVHMET"/>
<keyword evidence="5 9" id="KW-0378">Hydrolase</keyword>
<comment type="similarity">
    <text evidence="2">Belongs to the PPase family.</text>
</comment>
<gene>
    <name evidence="13" type="ORF">CYME_CMT119C</name>
</gene>
<dbReference type="HOGENOM" id="CLU_390981_0_0_1"/>
<feature type="domain" description="Fructose-1-6-bisphosphatase class 1 C-terminal" evidence="12">
    <location>
        <begin position="547"/>
        <end position="685"/>
    </location>
</feature>
<dbReference type="Pfam" id="PF00316">
    <property type="entry name" value="FBPase"/>
    <property type="match status" value="1"/>
</dbReference>
<evidence type="ECO:0000256" key="6">
    <source>
        <dbReference type="ARBA" id="ARBA00022842"/>
    </source>
</evidence>
<dbReference type="eggNOG" id="KOG1458">
    <property type="taxonomic scope" value="Eukaryota"/>
</dbReference>
<dbReference type="Gene3D" id="3.90.80.10">
    <property type="entry name" value="Inorganic pyrophosphatase"/>
    <property type="match status" value="1"/>
</dbReference>
<proteinExistence type="inferred from homology"/>
<feature type="domain" description="Fructose-1-6-bisphosphatase class I N-terminal" evidence="11">
    <location>
        <begin position="422"/>
        <end position="542"/>
    </location>
</feature>
<evidence type="ECO:0000256" key="7">
    <source>
        <dbReference type="ARBA" id="ARBA00032535"/>
    </source>
</evidence>
<keyword evidence="14" id="KW-1185">Reference proteome</keyword>
<dbReference type="CDD" id="cd00412">
    <property type="entry name" value="pyrophosphatase"/>
    <property type="match status" value="1"/>
</dbReference>
<dbReference type="PRINTS" id="PR00115">
    <property type="entry name" value="F16BPHPHTASE"/>
</dbReference>
<dbReference type="InterPro" id="IPR008162">
    <property type="entry name" value="Pyrophosphatase"/>
</dbReference>
<evidence type="ECO:0000313" key="13">
    <source>
        <dbReference type="EMBL" id="BAM83131.1"/>
    </source>
</evidence>
<evidence type="ECO:0000256" key="2">
    <source>
        <dbReference type="ARBA" id="ARBA00006220"/>
    </source>
</evidence>
<dbReference type="GeneID" id="16997850"/>
<dbReference type="Pfam" id="PF18913">
    <property type="entry name" value="FBPase_C"/>
    <property type="match status" value="1"/>
</dbReference>
<name>M1UXE4_CYAM1</name>
<evidence type="ECO:0000256" key="5">
    <source>
        <dbReference type="ARBA" id="ARBA00022801"/>
    </source>
</evidence>
<dbReference type="GO" id="GO:0004427">
    <property type="term" value="F:inorganic diphosphate phosphatase activity"/>
    <property type="evidence" value="ECO:0007669"/>
    <property type="project" value="UniProtKB-EC"/>
</dbReference>
<dbReference type="GO" id="GO:0006796">
    <property type="term" value="P:phosphate-containing compound metabolic process"/>
    <property type="evidence" value="ECO:0007669"/>
    <property type="project" value="InterPro"/>
</dbReference>
<dbReference type="EMBL" id="AP006502">
    <property type="protein sequence ID" value="BAM83131.1"/>
    <property type="molecule type" value="Genomic_DNA"/>
</dbReference>
<dbReference type="InterPro" id="IPR033391">
    <property type="entry name" value="FBPase_N"/>
</dbReference>
<evidence type="ECO:0000259" key="12">
    <source>
        <dbReference type="Pfam" id="PF18913"/>
    </source>
</evidence>
<feature type="region of interest" description="Disordered" evidence="10">
    <location>
        <begin position="1"/>
        <end position="39"/>
    </location>
</feature>
<dbReference type="InterPro" id="IPR036649">
    <property type="entry name" value="Pyrophosphatase_sf"/>
</dbReference>
<dbReference type="PROSITE" id="PS00387">
    <property type="entry name" value="PPASE"/>
    <property type="match status" value="1"/>
</dbReference>
<dbReference type="Gramene" id="CMT119CT">
    <property type="protein sequence ID" value="CMT119CT"/>
    <property type="gene ID" value="CMT119C"/>
</dbReference>
<dbReference type="GO" id="GO:0000287">
    <property type="term" value="F:magnesium ion binding"/>
    <property type="evidence" value="ECO:0007669"/>
    <property type="project" value="InterPro"/>
</dbReference>
<dbReference type="Gene3D" id="3.30.540.10">
    <property type="entry name" value="Fructose-1,6-Bisphosphatase, subunit A, domain 1"/>
    <property type="match status" value="1"/>
</dbReference>
<comment type="cofactor">
    <cofactor evidence="1">
        <name>Mg(2+)</name>
        <dbReference type="ChEBI" id="CHEBI:18420"/>
    </cofactor>
</comment>
<keyword evidence="9" id="KW-0119">Carbohydrate metabolism</keyword>
<dbReference type="SUPFAM" id="SSF50324">
    <property type="entry name" value="Inorganic pyrophosphatase"/>
    <property type="match status" value="1"/>
</dbReference>